<comment type="caution">
    <text evidence="2">The sequence shown here is derived from an EMBL/GenBank/DDBJ whole genome shotgun (WGS) entry which is preliminary data.</text>
</comment>
<reference evidence="2" key="1">
    <citation type="submission" date="2023-06" db="EMBL/GenBank/DDBJ databases">
        <authorList>
            <consortium name="Lawrence Berkeley National Laboratory"/>
            <person name="Ahrendt S."/>
            <person name="Sahu N."/>
            <person name="Indic B."/>
            <person name="Wong-Bajracharya J."/>
            <person name="Merenyi Z."/>
            <person name="Ke H.-M."/>
            <person name="Monk M."/>
            <person name="Kocsube S."/>
            <person name="Drula E."/>
            <person name="Lipzen A."/>
            <person name="Balint B."/>
            <person name="Henrissat B."/>
            <person name="Andreopoulos B."/>
            <person name="Martin F.M."/>
            <person name="Harder C.B."/>
            <person name="Rigling D."/>
            <person name="Ford K.L."/>
            <person name="Foster G.D."/>
            <person name="Pangilinan J."/>
            <person name="Papanicolaou A."/>
            <person name="Barry K."/>
            <person name="LaButti K."/>
            <person name="Viragh M."/>
            <person name="Koriabine M."/>
            <person name="Yan M."/>
            <person name="Riley R."/>
            <person name="Champramary S."/>
            <person name="Plett K.L."/>
            <person name="Tsai I.J."/>
            <person name="Slot J."/>
            <person name="Sipos G."/>
            <person name="Plett J."/>
            <person name="Nagy L.G."/>
            <person name="Grigoriev I.V."/>
        </authorList>
    </citation>
    <scope>NUCLEOTIDE SEQUENCE</scope>
    <source>
        <strain evidence="2">HWK02</strain>
    </source>
</reference>
<feature type="chain" id="PRO_5041458647" description="Ricin B lectin domain-containing protein" evidence="1">
    <location>
        <begin position="19"/>
        <end position="180"/>
    </location>
</feature>
<organism evidence="2 3">
    <name type="scientific">Armillaria luteobubalina</name>
    <dbReference type="NCBI Taxonomy" id="153913"/>
    <lineage>
        <taxon>Eukaryota</taxon>
        <taxon>Fungi</taxon>
        <taxon>Dikarya</taxon>
        <taxon>Basidiomycota</taxon>
        <taxon>Agaricomycotina</taxon>
        <taxon>Agaricomycetes</taxon>
        <taxon>Agaricomycetidae</taxon>
        <taxon>Agaricales</taxon>
        <taxon>Marasmiineae</taxon>
        <taxon>Physalacriaceae</taxon>
        <taxon>Armillaria</taxon>
    </lineage>
</organism>
<feature type="signal peptide" evidence="1">
    <location>
        <begin position="1"/>
        <end position="18"/>
    </location>
</feature>
<keyword evidence="1" id="KW-0732">Signal</keyword>
<proteinExistence type="predicted"/>
<evidence type="ECO:0000256" key="1">
    <source>
        <dbReference type="SAM" id="SignalP"/>
    </source>
</evidence>
<dbReference type="Proteomes" id="UP001175228">
    <property type="component" value="Unassembled WGS sequence"/>
</dbReference>
<keyword evidence="3" id="KW-1185">Reference proteome</keyword>
<evidence type="ECO:0000313" key="3">
    <source>
        <dbReference type="Proteomes" id="UP001175228"/>
    </source>
</evidence>
<dbReference type="AlphaFoldDB" id="A0AA39QFK3"/>
<dbReference type="EMBL" id="JAUEPU010000005">
    <property type="protein sequence ID" value="KAK0501985.1"/>
    <property type="molecule type" value="Genomic_DNA"/>
</dbReference>
<evidence type="ECO:0000313" key="2">
    <source>
        <dbReference type="EMBL" id="KAK0501985.1"/>
    </source>
</evidence>
<sequence length="180" mass="19273">MFSLLTFLSALLFSAATASPLKVRSMCHPNFEGAILTVSNYGTIPAWSFKWTSNPAVGSPVIANTSASTWYFQQNGDADPTYTIKNVDNLLFAVELDGGKLIMDNVDWSGSNLDQKWKVECASCTTDVAQDTGVVAEGCNISPASPSANELCVGHTGYGSQLSLVTCPSEYGNFYFTVPD</sequence>
<protein>
    <recommendedName>
        <fullName evidence="4">Ricin B lectin domain-containing protein</fullName>
    </recommendedName>
</protein>
<gene>
    <name evidence="2" type="ORF">EDD18DRAFT_677969</name>
</gene>
<name>A0AA39QFK3_9AGAR</name>
<accession>A0AA39QFK3</accession>
<evidence type="ECO:0008006" key="4">
    <source>
        <dbReference type="Google" id="ProtNLM"/>
    </source>
</evidence>